<reference evidence="1" key="1">
    <citation type="submission" date="2023-06" db="EMBL/GenBank/DDBJ databases">
        <authorList>
            <person name="Kurt Z."/>
        </authorList>
    </citation>
    <scope>NUCLEOTIDE SEQUENCE</scope>
</reference>
<organism evidence="1">
    <name type="scientific">Hexamita inflata</name>
    <dbReference type="NCBI Taxonomy" id="28002"/>
    <lineage>
        <taxon>Eukaryota</taxon>
        <taxon>Metamonada</taxon>
        <taxon>Diplomonadida</taxon>
        <taxon>Hexamitidae</taxon>
        <taxon>Hexamitinae</taxon>
        <taxon>Hexamita</taxon>
    </lineage>
</organism>
<dbReference type="EMBL" id="CAXDID020000063">
    <property type="protein sequence ID" value="CAL6011222.1"/>
    <property type="molecule type" value="Genomic_DNA"/>
</dbReference>
<name>A0AA86PQ48_9EUKA</name>
<evidence type="ECO:0000313" key="3">
    <source>
        <dbReference type="Proteomes" id="UP001642409"/>
    </source>
</evidence>
<gene>
    <name evidence="2" type="ORF">HINF_LOCUS22600</name>
    <name evidence="1" type="ORF">HINF_LOCUS27055</name>
</gene>
<accession>A0AA86PQ48</accession>
<comment type="caution">
    <text evidence="1">The sequence shown here is derived from an EMBL/GenBank/DDBJ whole genome shotgun (WGS) entry which is preliminary data.</text>
</comment>
<dbReference type="EMBL" id="CATOUU010000664">
    <property type="protein sequence ID" value="CAI9939410.1"/>
    <property type="molecule type" value="Genomic_DNA"/>
</dbReference>
<evidence type="ECO:0000313" key="1">
    <source>
        <dbReference type="EMBL" id="CAI9939410.1"/>
    </source>
</evidence>
<dbReference type="Proteomes" id="UP001642409">
    <property type="component" value="Unassembled WGS sequence"/>
</dbReference>
<proteinExistence type="predicted"/>
<reference evidence="2 3" key="2">
    <citation type="submission" date="2024-07" db="EMBL/GenBank/DDBJ databases">
        <authorList>
            <person name="Akdeniz Z."/>
        </authorList>
    </citation>
    <scope>NUCLEOTIDE SEQUENCE [LARGE SCALE GENOMIC DNA]</scope>
</reference>
<evidence type="ECO:0000313" key="2">
    <source>
        <dbReference type="EMBL" id="CAL6011222.1"/>
    </source>
</evidence>
<dbReference type="AlphaFoldDB" id="A0AA86PQ48"/>
<sequence>MTKLYYNDVYQQQQQQIIRKYEDKIQDGKLQIGEWQRGDQQITNLRFVEQFNIQKLMIYVSDNLNIKIRSITINELTLEKSEQARSDVTHFNTDDLESQIQETPHSQCFIQQC</sequence>
<keyword evidence="3" id="KW-1185">Reference proteome</keyword>
<protein>
    <submittedName>
        <fullName evidence="2">Hypothetical_protein</fullName>
    </submittedName>
</protein>